<dbReference type="PANTHER" id="PTHR18919">
    <property type="entry name" value="ACETYL-COA C-ACYLTRANSFERASE"/>
    <property type="match status" value="1"/>
</dbReference>
<evidence type="ECO:0000259" key="8">
    <source>
        <dbReference type="Pfam" id="PF02803"/>
    </source>
</evidence>
<dbReference type="Gene3D" id="3.40.47.10">
    <property type="match status" value="2"/>
</dbReference>
<evidence type="ECO:0000313" key="9">
    <source>
        <dbReference type="EMBL" id="MET3656209.1"/>
    </source>
</evidence>
<dbReference type="PROSITE" id="PS00098">
    <property type="entry name" value="THIOLASE_1"/>
    <property type="match status" value="1"/>
</dbReference>
<feature type="domain" description="Thiolase N-terminal" evidence="7">
    <location>
        <begin position="5"/>
        <end position="264"/>
    </location>
</feature>
<comment type="caution">
    <text evidence="9">The sequence shown here is derived from an EMBL/GenBank/DDBJ whole genome shotgun (WGS) entry which is preliminary data.</text>
</comment>
<dbReference type="PROSITE" id="PS00099">
    <property type="entry name" value="THIOLASE_3"/>
    <property type="match status" value="1"/>
</dbReference>
<gene>
    <name evidence="9" type="ORF">ABIC55_001293</name>
</gene>
<comment type="similarity">
    <text evidence="1 6">Belongs to the thiolase-like superfamily. Thiolase family.</text>
</comment>
<evidence type="ECO:0000259" key="7">
    <source>
        <dbReference type="Pfam" id="PF00108"/>
    </source>
</evidence>
<dbReference type="RefSeq" id="WP_338655926.1">
    <property type="nucleotide sequence ID" value="NZ_CP146246.1"/>
</dbReference>
<protein>
    <recommendedName>
        <fullName evidence="2">acetyl-CoA C-acetyltransferase</fullName>
        <ecNumber evidence="2">2.3.1.9</ecNumber>
    </recommendedName>
    <alternativeName>
        <fullName evidence="5">Acetoacetyl-CoA thiolase</fullName>
    </alternativeName>
</protein>
<dbReference type="Pfam" id="PF00108">
    <property type="entry name" value="Thiolase_N"/>
    <property type="match status" value="1"/>
</dbReference>
<reference evidence="9 10" key="1">
    <citation type="submission" date="2024-06" db="EMBL/GenBank/DDBJ databases">
        <title>Sorghum-associated microbial communities from plants grown in Nebraska, USA.</title>
        <authorList>
            <person name="Schachtman D."/>
        </authorList>
    </citation>
    <scope>NUCLEOTIDE SEQUENCE [LARGE SCALE GENOMIC DNA]</scope>
    <source>
        <strain evidence="9 10">1288</strain>
    </source>
</reference>
<proteinExistence type="inferred from homology"/>
<organism evidence="9 10">
    <name type="scientific">Sporosarcina psychrophila</name>
    <name type="common">Bacillus psychrophilus</name>
    <dbReference type="NCBI Taxonomy" id="1476"/>
    <lineage>
        <taxon>Bacteria</taxon>
        <taxon>Bacillati</taxon>
        <taxon>Bacillota</taxon>
        <taxon>Bacilli</taxon>
        <taxon>Bacillales</taxon>
        <taxon>Caryophanaceae</taxon>
        <taxon>Sporosarcina</taxon>
    </lineage>
</organism>
<dbReference type="InterPro" id="IPR020615">
    <property type="entry name" value="Thiolase_acyl_enz_int_AS"/>
</dbReference>
<dbReference type="InterPro" id="IPR020610">
    <property type="entry name" value="Thiolase_AS"/>
</dbReference>
<keyword evidence="10" id="KW-1185">Reference proteome</keyword>
<dbReference type="GO" id="GO:0003985">
    <property type="term" value="F:acetyl-CoA C-acetyltransferase activity"/>
    <property type="evidence" value="ECO:0007669"/>
    <property type="project" value="UniProtKB-EC"/>
</dbReference>
<feature type="domain" description="Thiolase C-terminal" evidence="8">
    <location>
        <begin position="271"/>
        <end position="392"/>
    </location>
</feature>
<dbReference type="PROSITE" id="PS00737">
    <property type="entry name" value="THIOLASE_2"/>
    <property type="match status" value="1"/>
</dbReference>
<evidence type="ECO:0000256" key="2">
    <source>
        <dbReference type="ARBA" id="ARBA00012705"/>
    </source>
</evidence>
<dbReference type="InterPro" id="IPR002155">
    <property type="entry name" value="Thiolase"/>
</dbReference>
<dbReference type="InterPro" id="IPR020613">
    <property type="entry name" value="Thiolase_CS"/>
</dbReference>
<dbReference type="Pfam" id="PF02803">
    <property type="entry name" value="Thiolase_C"/>
    <property type="match status" value="1"/>
</dbReference>
<dbReference type="PIRSF" id="PIRSF000429">
    <property type="entry name" value="Ac-CoA_Ac_transf"/>
    <property type="match status" value="1"/>
</dbReference>
<evidence type="ECO:0000256" key="3">
    <source>
        <dbReference type="ARBA" id="ARBA00022679"/>
    </source>
</evidence>
<evidence type="ECO:0000256" key="6">
    <source>
        <dbReference type="RuleBase" id="RU003557"/>
    </source>
</evidence>
<dbReference type="SUPFAM" id="SSF53901">
    <property type="entry name" value="Thiolase-like"/>
    <property type="match status" value="2"/>
</dbReference>
<evidence type="ECO:0000313" key="10">
    <source>
        <dbReference type="Proteomes" id="UP001549104"/>
    </source>
</evidence>
<dbReference type="EMBL" id="JBEPME010000001">
    <property type="protein sequence ID" value="MET3656209.1"/>
    <property type="molecule type" value="Genomic_DNA"/>
</dbReference>
<keyword evidence="4 6" id="KW-0012">Acyltransferase</keyword>
<dbReference type="InterPro" id="IPR020617">
    <property type="entry name" value="Thiolase_C"/>
</dbReference>
<sequence length="394" mass="40934">MSKEVVIISAVRSAIGSFLGSLKDIPATDLGATVIKEALKRAGVAPESVDEVIMGNVLQAGLGQNPARQAAMKAGLPETVPALTINKVCGSGLKAVHLARQAIIAGDADIIVAGGMENMSQAPYIMKNGREGFKMGDQKIIDSMISDGLWCAFNDYHMGITAENLCDRYSITREEQDTFSAASQQKAAAAIEAGTFAEEIVAIEIPQRKGDPILFDQDEYVKAGTTADKLSKLRPAFKKDGSVTAGNASGINDGAAAFVIMSKEKADELGLTPLATIVANGNAGVDPSVMGLGPVEAVKKALTKANMQLSEIDLIEANEAFAAQSIAVGKELEFDASKLNVNGGAIALGHPIGASGARILVTLLHEMKRRDVKSGLATLCIGGGQGVATIVTRS</sequence>
<dbReference type="InterPro" id="IPR016039">
    <property type="entry name" value="Thiolase-like"/>
</dbReference>
<name>A0ABV2K805_SPOPS</name>
<evidence type="ECO:0000256" key="4">
    <source>
        <dbReference type="ARBA" id="ARBA00023315"/>
    </source>
</evidence>
<accession>A0ABV2K805</accession>
<dbReference type="EC" id="2.3.1.9" evidence="2"/>
<evidence type="ECO:0000256" key="5">
    <source>
        <dbReference type="ARBA" id="ARBA00030755"/>
    </source>
</evidence>
<dbReference type="CDD" id="cd00751">
    <property type="entry name" value="thiolase"/>
    <property type="match status" value="1"/>
</dbReference>
<keyword evidence="3 6" id="KW-0808">Transferase</keyword>
<dbReference type="NCBIfam" id="TIGR01930">
    <property type="entry name" value="AcCoA-C-Actrans"/>
    <property type="match status" value="1"/>
</dbReference>
<evidence type="ECO:0000256" key="1">
    <source>
        <dbReference type="ARBA" id="ARBA00010982"/>
    </source>
</evidence>
<dbReference type="Proteomes" id="UP001549104">
    <property type="component" value="Unassembled WGS sequence"/>
</dbReference>
<dbReference type="InterPro" id="IPR020616">
    <property type="entry name" value="Thiolase_N"/>
</dbReference>
<dbReference type="PANTHER" id="PTHR18919:SF107">
    <property type="entry name" value="ACETYL-COA ACETYLTRANSFERASE, CYTOSOLIC"/>
    <property type="match status" value="1"/>
</dbReference>